<evidence type="ECO:0000313" key="8">
    <source>
        <dbReference type="EMBL" id="PVH19947.1"/>
    </source>
</evidence>
<dbReference type="GO" id="GO:0004045">
    <property type="term" value="F:peptidyl-tRNA hydrolase activity"/>
    <property type="evidence" value="ECO:0007669"/>
    <property type="project" value="UniProtKB-EC"/>
</dbReference>
<dbReference type="PANTHER" id="PTHR17224:SF1">
    <property type="entry name" value="PEPTIDYL-TRNA HYDROLASE"/>
    <property type="match status" value="1"/>
</dbReference>
<dbReference type="EMBL" id="PKFO01000003">
    <property type="protein sequence ID" value="PVH19947.1"/>
    <property type="molecule type" value="Genomic_DNA"/>
</dbReference>
<dbReference type="PROSITE" id="PS01195">
    <property type="entry name" value="PEPT_TRNA_HYDROL_1"/>
    <property type="match status" value="1"/>
</dbReference>
<comment type="caution">
    <text evidence="8">The sequence shown here is derived from an EMBL/GenBank/DDBJ whole genome shotgun (WGS) entry which is preliminary data.</text>
</comment>
<dbReference type="AlphaFoldDB" id="A0A2V1ANW0"/>
<dbReference type="CDD" id="cd00462">
    <property type="entry name" value="PTH"/>
    <property type="match status" value="1"/>
</dbReference>
<evidence type="ECO:0000313" key="9">
    <source>
        <dbReference type="Proteomes" id="UP000244309"/>
    </source>
</evidence>
<evidence type="ECO:0000256" key="6">
    <source>
        <dbReference type="RuleBase" id="RU000673"/>
    </source>
</evidence>
<keyword evidence="9" id="KW-1185">Reference proteome</keyword>
<dbReference type="Gene3D" id="3.40.50.1470">
    <property type="entry name" value="Peptidyl-tRNA hydrolase"/>
    <property type="match status" value="1"/>
</dbReference>
<dbReference type="NCBIfam" id="TIGR00447">
    <property type="entry name" value="pth"/>
    <property type="match status" value="1"/>
</dbReference>
<dbReference type="GeneID" id="37007055"/>
<dbReference type="GO" id="GO:0000049">
    <property type="term" value="F:tRNA binding"/>
    <property type="evidence" value="ECO:0007669"/>
    <property type="project" value="UniProtKB-KW"/>
</dbReference>
<accession>A0A2V1ANW0</accession>
<keyword evidence="4" id="KW-0694">RNA-binding</keyword>
<evidence type="ECO:0000256" key="5">
    <source>
        <dbReference type="ARBA" id="ARBA00038063"/>
    </source>
</evidence>
<comment type="catalytic activity">
    <reaction evidence="6">
        <text>an N-acyl-L-alpha-aminoacyl-tRNA + H2O = an N-acyl-L-amino acid + a tRNA + H(+)</text>
        <dbReference type="Rhea" id="RHEA:54448"/>
        <dbReference type="Rhea" id="RHEA-COMP:10123"/>
        <dbReference type="Rhea" id="RHEA-COMP:13883"/>
        <dbReference type="ChEBI" id="CHEBI:15377"/>
        <dbReference type="ChEBI" id="CHEBI:15378"/>
        <dbReference type="ChEBI" id="CHEBI:59874"/>
        <dbReference type="ChEBI" id="CHEBI:78442"/>
        <dbReference type="ChEBI" id="CHEBI:138191"/>
        <dbReference type="EC" id="3.1.1.29"/>
    </reaction>
</comment>
<evidence type="ECO:0000256" key="7">
    <source>
        <dbReference type="RuleBase" id="RU004320"/>
    </source>
</evidence>
<dbReference type="Pfam" id="PF01195">
    <property type="entry name" value="Pept_tRNA_hydro"/>
    <property type="match status" value="1"/>
</dbReference>
<dbReference type="Proteomes" id="UP000244309">
    <property type="component" value="Unassembled WGS sequence"/>
</dbReference>
<comment type="similarity">
    <text evidence="5 7">Belongs to the PTH family.</text>
</comment>
<dbReference type="InterPro" id="IPR036416">
    <property type="entry name" value="Pept_tRNA_hydro_sf"/>
</dbReference>
<dbReference type="OrthoDB" id="1711136at2759"/>
<dbReference type="EC" id="3.1.1.29" evidence="1 6"/>
<dbReference type="VEuPathDB" id="FungiDB:CXQ85_001724"/>
<evidence type="ECO:0000256" key="1">
    <source>
        <dbReference type="ARBA" id="ARBA00013260"/>
    </source>
</evidence>
<sequence>MLRYIGWIWPQQAQRQFSTLKEGKPPAILFAAIANPVPQYSGTRHNVGNWALDQVQKGRSDVPPFKSSRTYRGYSASEPSELNAVFLKSTQSYMNLQGRPISKAWSQFKKAYPNHSAAMVILHDEIQIPLGKIQIRRQNTSARGHNGLRSIDSTIGPVYTKIGIGVGKPDNIPVDKHVLSKFCSDELEVLTGESLPQIKAIIDDMLQGKYIYDKQ</sequence>
<dbReference type="SUPFAM" id="SSF53178">
    <property type="entry name" value="Peptidyl-tRNA hydrolase-like"/>
    <property type="match status" value="1"/>
</dbReference>
<evidence type="ECO:0000256" key="3">
    <source>
        <dbReference type="ARBA" id="ARBA00022801"/>
    </source>
</evidence>
<dbReference type="PANTHER" id="PTHR17224">
    <property type="entry name" value="PEPTIDYL-TRNA HYDROLASE"/>
    <property type="match status" value="1"/>
</dbReference>
<evidence type="ECO:0000256" key="2">
    <source>
        <dbReference type="ARBA" id="ARBA00022555"/>
    </source>
</evidence>
<dbReference type="InterPro" id="IPR018171">
    <property type="entry name" value="Pept_tRNA_hydro_CS"/>
</dbReference>
<keyword evidence="2" id="KW-0820">tRNA-binding</keyword>
<dbReference type="PROSITE" id="PS01196">
    <property type="entry name" value="PEPT_TRNA_HYDROL_2"/>
    <property type="match status" value="1"/>
</dbReference>
<reference evidence="8 9" key="1">
    <citation type="submission" date="2017-12" db="EMBL/GenBank/DDBJ databases">
        <title>Genome Sequence of a Multidrug-Resistant Candida haemulonii Isolate from a Patient with Chronic Leg Ulcers in Israel.</title>
        <authorList>
            <person name="Chow N.A."/>
            <person name="Gade L."/>
            <person name="Batra D."/>
            <person name="Rowe L.A."/>
            <person name="Ben-Ami R."/>
            <person name="Loparev V.N."/>
            <person name="Litvintseva A.P."/>
        </authorList>
    </citation>
    <scope>NUCLEOTIDE SEQUENCE [LARGE SCALE GENOMIC DNA]</scope>
    <source>
        <strain evidence="8 9">B11899</strain>
    </source>
</reference>
<evidence type="ECO:0000256" key="4">
    <source>
        <dbReference type="ARBA" id="ARBA00022884"/>
    </source>
</evidence>
<dbReference type="InterPro" id="IPR001328">
    <property type="entry name" value="Pept_tRNA_hydro"/>
</dbReference>
<dbReference type="RefSeq" id="XP_025340887.1">
    <property type="nucleotide sequence ID" value="XM_025485422.1"/>
</dbReference>
<gene>
    <name evidence="8" type="ORF">CXQ85_001724</name>
</gene>
<proteinExistence type="inferred from homology"/>
<organism evidence="8 9">
    <name type="scientific">Candidozyma haemuli</name>
    <dbReference type="NCBI Taxonomy" id="45357"/>
    <lineage>
        <taxon>Eukaryota</taxon>
        <taxon>Fungi</taxon>
        <taxon>Dikarya</taxon>
        <taxon>Ascomycota</taxon>
        <taxon>Saccharomycotina</taxon>
        <taxon>Pichiomycetes</taxon>
        <taxon>Metschnikowiaceae</taxon>
        <taxon>Candidozyma</taxon>
    </lineage>
</organism>
<name>A0A2V1ANW0_9ASCO</name>
<keyword evidence="3 6" id="KW-0378">Hydrolase</keyword>
<dbReference type="STRING" id="45357.A0A2V1ANW0"/>
<protein>
    <recommendedName>
        <fullName evidence="1 6">Peptidyl-tRNA hydrolase</fullName>
        <ecNumber evidence="1 6">3.1.1.29</ecNumber>
    </recommendedName>
</protein>